<keyword evidence="2" id="KW-1185">Reference proteome</keyword>
<accession>A0A4D7JKW1</accession>
<gene>
    <name evidence="1" type="ORF">DCC35_04825</name>
</gene>
<dbReference type="AlphaFoldDB" id="A0A4D7JKW1"/>
<sequence>MIFIQDINNQIAGYVIEILNKQNYKNLMLVGERKFLSDYSFVENISITQLHETLINYQWEAEFFIFIYSHKNKLNLTEVSYFCSDIQLPMIIINTENGSIKKPDKHPFFCKILNWNTMTEEDQFESLISSIENRS</sequence>
<dbReference type="KEGG" id="fpf:DCC35_04825"/>
<dbReference type="EMBL" id="CP028923">
    <property type="protein sequence ID" value="QCK14120.1"/>
    <property type="molecule type" value="Genomic_DNA"/>
</dbReference>
<evidence type="ECO:0000313" key="1">
    <source>
        <dbReference type="EMBL" id="QCK14120.1"/>
    </source>
</evidence>
<name>A0A4D7JKW1_9BACT</name>
<protein>
    <submittedName>
        <fullName evidence="1">Uncharacterized protein</fullName>
    </submittedName>
</protein>
<organism evidence="1 2">
    <name type="scientific">Mangrovivirga cuniculi</name>
    <dbReference type="NCBI Taxonomy" id="2715131"/>
    <lineage>
        <taxon>Bacteria</taxon>
        <taxon>Pseudomonadati</taxon>
        <taxon>Bacteroidota</taxon>
        <taxon>Cytophagia</taxon>
        <taxon>Cytophagales</taxon>
        <taxon>Mangrovivirgaceae</taxon>
        <taxon>Mangrovivirga</taxon>
    </lineage>
</organism>
<dbReference type="Proteomes" id="UP000298616">
    <property type="component" value="Chromosome"/>
</dbReference>
<reference evidence="1 2" key="1">
    <citation type="submission" date="2018-04" db="EMBL/GenBank/DDBJ databases">
        <title>Complete genome uncultured novel isolate.</title>
        <authorList>
            <person name="Merlino G."/>
        </authorList>
    </citation>
    <scope>NUCLEOTIDE SEQUENCE [LARGE SCALE GENOMIC DNA]</scope>
    <source>
        <strain evidence="2">R1DC9</strain>
    </source>
</reference>
<proteinExistence type="predicted"/>
<evidence type="ECO:0000313" key="2">
    <source>
        <dbReference type="Proteomes" id="UP000298616"/>
    </source>
</evidence>
<dbReference type="RefSeq" id="WP_137089713.1">
    <property type="nucleotide sequence ID" value="NZ_CP028923.1"/>
</dbReference>